<keyword evidence="7" id="KW-1185">Reference proteome</keyword>
<sequence length="160" mass="17548">MAKQKTSKTNAVRLLDQGKIPYDLFEYEVDEHIDGVSAAAKIGQPVSHVYKTLVTEAGAGKYFVFVIPVSNELDLKKCAKVAGEKKLEMIHVNDLLKTTGYIRGGCSPIGMKKLFPTFVHDGASDLDYFIVSAGKRGMQIKLAPNDLLKTTKGQFADIIK</sequence>
<dbReference type="OrthoDB" id="9809296at2"/>
<dbReference type="EMBL" id="JPVN01000002">
    <property type="protein sequence ID" value="KGR80243.1"/>
    <property type="molecule type" value="Genomic_DNA"/>
</dbReference>
<keyword evidence="3 4" id="KW-0456">Lyase</keyword>
<dbReference type="AlphaFoldDB" id="A0A0A3IBQ4"/>
<evidence type="ECO:0000256" key="3">
    <source>
        <dbReference type="ARBA" id="ARBA00023239"/>
    </source>
</evidence>
<dbReference type="InterPro" id="IPR007214">
    <property type="entry name" value="YbaK/aa-tRNA-synth-assoc-dom"/>
</dbReference>
<proteinExistence type="inferred from homology"/>
<dbReference type="eggNOG" id="COG2606">
    <property type="taxonomic scope" value="Bacteria"/>
</dbReference>
<dbReference type="PIRSF" id="PIRSF006181">
    <property type="entry name" value="EbsC_YbaK"/>
    <property type="match status" value="1"/>
</dbReference>
<dbReference type="InterPro" id="IPR004369">
    <property type="entry name" value="Prolyl-tRNA_editing_YbaK/EbsC"/>
</dbReference>
<dbReference type="GO" id="GO:0016829">
    <property type="term" value="F:lyase activity"/>
    <property type="evidence" value="ECO:0007669"/>
    <property type="project" value="UniProtKB-KW"/>
</dbReference>
<comment type="similarity">
    <text evidence="1 4">Belongs to the prolyl-tRNA editing family. YbaK/EbsC subfamily.</text>
</comment>
<dbReference type="Proteomes" id="UP000030416">
    <property type="component" value="Unassembled WGS sequence"/>
</dbReference>
<comment type="caution">
    <text evidence="6">The sequence shown here is derived from an EMBL/GenBank/DDBJ whole genome shotgun (WGS) entry which is preliminary data.</text>
</comment>
<evidence type="ECO:0000256" key="4">
    <source>
        <dbReference type="PIRNR" id="PIRNR006181"/>
    </source>
</evidence>
<dbReference type="EC" id="4.2.-.-" evidence="4"/>
<dbReference type="Pfam" id="PF04073">
    <property type="entry name" value="tRNA_edit"/>
    <property type="match status" value="1"/>
</dbReference>
<dbReference type="InterPro" id="IPR036754">
    <property type="entry name" value="YbaK/aa-tRNA-synt-asso_dom_sf"/>
</dbReference>
<dbReference type="RefSeq" id="WP_036182457.1">
    <property type="nucleotide sequence ID" value="NZ_AVDA01000002.1"/>
</dbReference>
<keyword evidence="2 4" id="KW-0648">Protein biosynthesis</keyword>
<dbReference type="Gene3D" id="3.90.960.10">
    <property type="entry name" value="YbaK/aminoacyl-tRNA synthetase-associated domain"/>
    <property type="match status" value="1"/>
</dbReference>
<evidence type="ECO:0000313" key="6">
    <source>
        <dbReference type="EMBL" id="KGR80243.1"/>
    </source>
</evidence>
<dbReference type="STRING" id="1384049.CD29_02495"/>
<dbReference type="SUPFAM" id="SSF55826">
    <property type="entry name" value="YbaK/ProRS associated domain"/>
    <property type="match status" value="1"/>
</dbReference>
<gene>
    <name evidence="6" type="ORF">CD29_02495</name>
</gene>
<dbReference type="GO" id="GO:0006412">
    <property type="term" value="P:translation"/>
    <property type="evidence" value="ECO:0007669"/>
    <property type="project" value="UniProtKB-KW"/>
</dbReference>
<feature type="domain" description="YbaK/aminoacyl-tRNA synthetase-associated" evidence="5">
    <location>
        <begin position="37"/>
        <end position="149"/>
    </location>
</feature>
<name>A0A0A3IBQ4_9BACL</name>
<reference evidence="6 7" key="1">
    <citation type="submission" date="2014-02" db="EMBL/GenBank/DDBJ databases">
        <title>Draft genome sequence of Lysinibacillus manganicus DSM 26584T.</title>
        <authorList>
            <person name="Zhang F."/>
            <person name="Wang G."/>
            <person name="Zhang L."/>
        </authorList>
    </citation>
    <scope>NUCLEOTIDE SEQUENCE [LARGE SCALE GENOMIC DNA]</scope>
    <source>
        <strain evidence="6 7">DSM 26584</strain>
    </source>
</reference>
<evidence type="ECO:0000256" key="2">
    <source>
        <dbReference type="ARBA" id="ARBA00022917"/>
    </source>
</evidence>
<accession>A0A0A3IBQ4</accession>
<dbReference type="PANTHER" id="PTHR30411">
    <property type="entry name" value="CYTOPLASMIC PROTEIN"/>
    <property type="match status" value="1"/>
</dbReference>
<dbReference type="NCBIfam" id="TIGR00011">
    <property type="entry name" value="YbaK_EbsC"/>
    <property type="match status" value="1"/>
</dbReference>
<evidence type="ECO:0000313" key="7">
    <source>
        <dbReference type="Proteomes" id="UP000030416"/>
    </source>
</evidence>
<organism evidence="6 7">
    <name type="scientific">Ureibacillus manganicus DSM 26584</name>
    <dbReference type="NCBI Taxonomy" id="1384049"/>
    <lineage>
        <taxon>Bacteria</taxon>
        <taxon>Bacillati</taxon>
        <taxon>Bacillota</taxon>
        <taxon>Bacilli</taxon>
        <taxon>Bacillales</taxon>
        <taxon>Caryophanaceae</taxon>
        <taxon>Ureibacillus</taxon>
    </lineage>
</organism>
<dbReference type="PANTHER" id="PTHR30411:SF0">
    <property type="entry name" value="CYS-TRNA(PRO)_CYS-TRNA(CYS) DEACYLASE YBAK"/>
    <property type="match status" value="1"/>
</dbReference>
<dbReference type="CDD" id="cd00002">
    <property type="entry name" value="YbaK_deacylase"/>
    <property type="match status" value="1"/>
</dbReference>
<protein>
    <recommendedName>
        <fullName evidence="4">Cys-tRNA(Pro)/Cys-tRNA(Cys) deacylase</fullName>
        <ecNumber evidence="4">4.2.-.-</ecNumber>
    </recommendedName>
</protein>
<evidence type="ECO:0000259" key="5">
    <source>
        <dbReference type="Pfam" id="PF04073"/>
    </source>
</evidence>
<dbReference type="GO" id="GO:0002161">
    <property type="term" value="F:aminoacyl-tRNA deacylase activity"/>
    <property type="evidence" value="ECO:0007669"/>
    <property type="project" value="InterPro"/>
</dbReference>
<evidence type="ECO:0000256" key="1">
    <source>
        <dbReference type="ARBA" id="ARBA00009798"/>
    </source>
</evidence>